<dbReference type="PANTHER" id="PTHR33644">
    <property type="entry name" value="U-BOX DOMAIN-CONTAINING PROTEIN 62-RELATED"/>
    <property type="match status" value="1"/>
</dbReference>
<dbReference type="SUPFAM" id="SSF57850">
    <property type="entry name" value="RING/U-box"/>
    <property type="match status" value="1"/>
</dbReference>
<feature type="domain" description="PUB 62/63 C-terminal" evidence="2">
    <location>
        <begin position="296"/>
        <end position="354"/>
    </location>
</feature>
<reference evidence="3" key="2">
    <citation type="submission" date="2013-04" db="UniProtKB">
        <authorList>
            <consortium name="EnsemblPlants"/>
        </authorList>
    </citation>
    <scope>IDENTIFICATION</scope>
</reference>
<keyword evidence="4" id="KW-1185">Reference proteome</keyword>
<name>J3LU41_ORYBR</name>
<feature type="compositionally biased region" description="Basic and acidic residues" evidence="1">
    <location>
        <begin position="273"/>
        <end position="283"/>
    </location>
</feature>
<dbReference type="Gene3D" id="3.30.40.10">
    <property type="entry name" value="Zinc/RING finger domain, C3HC4 (zinc finger)"/>
    <property type="match status" value="1"/>
</dbReference>
<dbReference type="eggNOG" id="ENOG502QT2D">
    <property type="taxonomic scope" value="Eukaryota"/>
</dbReference>
<feature type="compositionally biased region" description="Low complexity" evidence="1">
    <location>
        <begin position="43"/>
        <end position="67"/>
    </location>
</feature>
<dbReference type="EnsemblPlants" id="OB03G45670.1">
    <property type="protein sequence ID" value="OB03G45670.1"/>
    <property type="gene ID" value="OB03G45670"/>
</dbReference>
<evidence type="ECO:0000313" key="3">
    <source>
        <dbReference type="EnsemblPlants" id="OB03G45670.1"/>
    </source>
</evidence>
<accession>J3LU41</accession>
<dbReference type="Gramene" id="OB03G45670.1">
    <property type="protein sequence ID" value="OB03G45670.1"/>
    <property type="gene ID" value="OB03G45670"/>
</dbReference>
<sequence length="375" mass="40724">MRHSGTTLANAVVAVSDLQRSAPKAITRALSPRAPMASPPPGAHLAASSSKPLAPAPFPAAAAHFASRTAGPFLRQQPHPGDSDGDNAVEEGDDDEGDEEDDDGDEEAELPDGAPCSSSQQRCASTPGIGRAGMNGGDGMRQIQEEHQWQRSHIYASSREDEPSTIPREMRVENGYGVIGRREGGPASCYWDLLRAHLSDPLTGVLMDDAMILSCGHSYGSNGMQHIYRMKACGKCGQPITEDSIRPNLALRLAVQAFKREEESAKSLKRRRERLEQDKRGNDEPNPTEISRGKGVQFPFAVFDRVIIKGNKRTPERFVGRVAVVTAQCLNGWYVVKTLDNAESVKLQYRSLAKFTDGGQSSAMVSNNTQNANWL</sequence>
<feature type="region of interest" description="Disordered" evidence="1">
    <location>
        <begin position="265"/>
        <end position="293"/>
    </location>
</feature>
<reference evidence="3" key="1">
    <citation type="journal article" date="2013" name="Nat. Commun.">
        <title>Whole-genome sequencing of Oryza brachyantha reveals mechanisms underlying Oryza genome evolution.</title>
        <authorList>
            <person name="Chen J."/>
            <person name="Huang Q."/>
            <person name="Gao D."/>
            <person name="Wang J."/>
            <person name="Lang Y."/>
            <person name="Liu T."/>
            <person name="Li B."/>
            <person name="Bai Z."/>
            <person name="Luis Goicoechea J."/>
            <person name="Liang C."/>
            <person name="Chen C."/>
            <person name="Zhang W."/>
            <person name="Sun S."/>
            <person name="Liao Y."/>
            <person name="Zhang X."/>
            <person name="Yang L."/>
            <person name="Song C."/>
            <person name="Wang M."/>
            <person name="Shi J."/>
            <person name="Liu G."/>
            <person name="Liu J."/>
            <person name="Zhou H."/>
            <person name="Zhou W."/>
            <person name="Yu Q."/>
            <person name="An N."/>
            <person name="Chen Y."/>
            <person name="Cai Q."/>
            <person name="Wang B."/>
            <person name="Liu B."/>
            <person name="Min J."/>
            <person name="Huang Y."/>
            <person name="Wu H."/>
            <person name="Li Z."/>
            <person name="Zhang Y."/>
            <person name="Yin Y."/>
            <person name="Song W."/>
            <person name="Jiang J."/>
            <person name="Jackson S.A."/>
            <person name="Wing R.A."/>
            <person name="Wang J."/>
            <person name="Chen M."/>
        </authorList>
    </citation>
    <scope>NUCLEOTIDE SEQUENCE [LARGE SCALE GENOMIC DNA]</scope>
    <source>
        <strain evidence="3">cv. IRGC 101232</strain>
    </source>
</reference>
<evidence type="ECO:0000259" key="2">
    <source>
        <dbReference type="Pfam" id="PF23112"/>
    </source>
</evidence>
<organism evidence="3">
    <name type="scientific">Oryza brachyantha</name>
    <name type="common">malo sina</name>
    <dbReference type="NCBI Taxonomy" id="4533"/>
    <lineage>
        <taxon>Eukaryota</taxon>
        <taxon>Viridiplantae</taxon>
        <taxon>Streptophyta</taxon>
        <taxon>Embryophyta</taxon>
        <taxon>Tracheophyta</taxon>
        <taxon>Spermatophyta</taxon>
        <taxon>Magnoliopsida</taxon>
        <taxon>Liliopsida</taxon>
        <taxon>Poales</taxon>
        <taxon>Poaceae</taxon>
        <taxon>BOP clade</taxon>
        <taxon>Oryzoideae</taxon>
        <taxon>Oryzeae</taxon>
        <taxon>Oryzinae</taxon>
        <taxon>Oryza</taxon>
    </lineage>
</organism>
<dbReference type="AlphaFoldDB" id="J3LU41"/>
<dbReference type="Pfam" id="PF23112">
    <property type="entry name" value="PUB62-63_C"/>
    <property type="match status" value="1"/>
</dbReference>
<dbReference type="HOGENOM" id="CLU_050611_1_0_1"/>
<dbReference type="STRING" id="4533.J3LU41"/>
<feature type="region of interest" description="Disordered" evidence="1">
    <location>
        <begin position="17"/>
        <end position="139"/>
    </location>
</feature>
<feature type="compositionally biased region" description="Acidic residues" evidence="1">
    <location>
        <begin position="83"/>
        <end position="110"/>
    </location>
</feature>
<protein>
    <recommendedName>
        <fullName evidence="2">PUB 62/63 C-terminal domain-containing protein</fullName>
    </recommendedName>
</protein>
<dbReference type="OMA" id="NTQNANW"/>
<proteinExistence type="predicted"/>
<dbReference type="InterPro" id="IPR013083">
    <property type="entry name" value="Znf_RING/FYVE/PHD"/>
</dbReference>
<evidence type="ECO:0000256" key="1">
    <source>
        <dbReference type="SAM" id="MobiDB-lite"/>
    </source>
</evidence>
<feature type="compositionally biased region" description="Gly residues" evidence="1">
    <location>
        <begin position="130"/>
        <end position="139"/>
    </location>
</feature>
<dbReference type="InterPro" id="IPR057649">
    <property type="entry name" value="PUB62-63_C"/>
</dbReference>
<dbReference type="PANTHER" id="PTHR33644:SF5">
    <property type="entry name" value="U-BOX DOMAIN-CONTAINING PROTEIN 62"/>
    <property type="match status" value="1"/>
</dbReference>
<dbReference type="Proteomes" id="UP000006038">
    <property type="component" value="Chromosome 3"/>
</dbReference>
<evidence type="ECO:0000313" key="4">
    <source>
        <dbReference type="Proteomes" id="UP000006038"/>
    </source>
</evidence>